<proteinExistence type="predicted"/>
<evidence type="ECO:0000313" key="2">
    <source>
        <dbReference type="EMBL" id="KAJ9575048.1"/>
    </source>
</evidence>
<evidence type="ECO:0000313" key="3">
    <source>
        <dbReference type="Proteomes" id="UP001233999"/>
    </source>
</evidence>
<gene>
    <name evidence="2" type="ORF">L9F63_007783</name>
</gene>
<name>A0AAD7Z7R9_DIPPU</name>
<sequence length="60" mass="6628">ITQQVLILIIISCPSSVMTSTDEILWLLISLRTSPLVLPSLLQQSLLYDAVLKITKVSDC</sequence>
<evidence type="ECO:0000256" key="1">
    <source>
        <dbReference type="SAM" id="SignalP"/>
    </source>
</evidence>
<dbReference type="AlphaFoldDB" id="A0AAD7Z7R9"/>
<accession>A0AAD7Z7R9</accession>
<organism evidence="2 3">
    <name type="scientific">Diploptera punctata</name>
    <name type="common">Pacific beetle cockroach</name>
    <dbReference type="NCBI Taxonomy" id="6984"/>
    <lineage>
        <taxon>Eukaryota</taxon>
        <taxon>Metazoa</taxon>
        <taxon>Ecdysozoa</taxon>
        <taxon>Arthropoda</taxon>
        <taxon>Hexapoda</taxon>
        <taxon>Insecta</taxon>
        <taxon>Pterygota</taxon>
        <taxon>Neoptera</taxon>
        <taxon>Polyneoptera</taxon>
        <taxon>Dictyoptera</taxon>
        <taxon>Blattodea</taxon>
        <taxon>Blaberoidea</taxon>
        <taxon>Blaberidae</taxon>
        <taxon>Diplopterinae</taxon>
        <taxon>Diploptera</taxon>
    </lineage>
</organism>
<feature type="non-terminal residue" evidence="2">
    <location>
        <position position="60"/>
    </location>
</feature>
<dbReference type="EMBL" id="JASPKZ010010241">
    <property type="protein sequence ID" value="KAJ9575048.1"/>
    <property type="molecule type" value="Genomic_DNA"/>
</dbReference>
<reference evidence="2" key="2">
    <citation type="submission" date="2023-05" db="EMBL/GenBank/DDBJ databases">
        <authorList>
            <person name="Fouks B."/>
        </authorList>
    </citation>
    <scope>NUCLEOTIDE SEQUENCE</scope>
    <source>
        <strain evidence="2">Stay&amp;Tobe</strain>
        <tissue evidence="2">Testes</tissue>
    </source>
</reference>
<feature type="signal peptide" evidence="1">
    <location>
        <begin position="1"/>
        <end position="19"/>
    </location>
</feature>
<protein>
    <submittedName>
        <fullName evidence="2">Uncharacterized protein</fullName>
    </submittedName>
</protein>
<dbReference type="Proteomes" id="UP001233999">
    <property type="component" value="Unassembled WGS sequence"/>
</dbReference>
<keyword evidence="3" id="KW-1185">Reference proteome</keyword>
<comment type="caution">
    <text evidence="2">The sequence shown here is derived from an EMBL/GenBank/DDBJ whole genome shotgun (WGS) entry which is preliminary data.</text>
</comment>
<feature type="non-terminal residue" evidence="2">
    <location>
        <position position="1"/>
    </location>
</feature>
<keyword evidence="1" id="KW-0732">Signal</keyword>
<reference evidence="2" key="1">
    <citation type="journal article" date="2023" name="IScience">
        <title>Live-bearing cockroach genome reveals convergent evolutionary mechanisms linked to viviparity in insects and beyond.</title>
        <authorList>
            <person name="Fouks B."/>
            <person name="Harrison M.C."/>
            <person name="Mikhailova A.A."/>
            <person name="Marchal E."/>
            <person name="English S."/>
            <person name="Carruthers M."/>
            <person name="Jennings E.C."/>
            <person name="Chiamaka E.L."/>
            <person name="Frigard R.A."/>
            <person name="Pippel M."/>
            <person name="Attardo G.M."/>
            <person name="Benoit J.B."/>
            <person name="Bornberg-Bauer E."/>
            <person name="Tobe S.S."/>
        </authorList>
    </citation>
    <scope>NUCLEOTIDE SEQUENCE</scope>
    <source>
        <strain evidence="2">Stay&amp;Tobe</strain>
    </source>
</reference>
<feature type="chain" id="PRO_5042180250" evidence="1">
    <location>
        <begin position="20"/>
        <end position="60"/>
    </location>
</feature>